<comment type="caution">
    <text evidence="2">The sequence shown here is derived from an EMBL/GenBank/DDBJ whole genome shotgun (WGS) entry which is preliminary data.</text>
</comment>
<accession>A0ABW0VA24</accession>
<evidence type="ECO:0000313" key="3">
    <source>
        <dbReference type="Proteomes" id="UP001596066"/>
    </source>
</evidence>
<keyword evidence="1" id="KW-0472">Membrane</keyword>
<name>A0ABW0VA24_9ACTN</name>
<dbReference type="Proteomes" id="UP001596066">
    <property type="component" value="Unassembled WGS sequence"/>
</dbReference>
<feature type="transmembrane region" description="Helical" evidence="1">
    <location>
        <begin position="49"/>
        <end position="72"/>
    </location>
</feature>
<keyword evidence="3" id="KW-1185">Reference proteome</keyword>
<proteinExistence type="predicted"/>
<organism evidence="2 3">
    <name type="scientific">Kitasatospora cinereorecta</name>
    <dbReference type="NCBI Taxonomy" id="285560"/>
    <lineage>
        <taxon>Bacteria</taxon>
        <taxon>Bacillati</taxon>
        <taxon>Actinomycetota</taxon>
        <taxon>Actinomycetes</taxon>
        <taxon>Kitasatosporales</taxon>
        <taxon>Streptomycetaceae</taxon>
        <taxon>Kitasatospora</taxon>
    </lineage>
</organism>
<dbReference type="EMBL" id="JBHSOC010000021">
    <property type="protein sequence ID" value="MFC5642652.1"/>
    <property type="molecule type" value="Genomic_DNA"/>
</dbReference>
<protein>
    <recommendedName>
        <fullName evidence="4">LigA protein</fullName>
    </recommendedName>
</protein>
<reference evidence="3" key="1">
    <citation type="journal article" date="2019" name="Int. J. Syst. Evol. Microbiol.">
        <title>The Global Catalogue of Microorganisms (GCM) 10K type strain sequencing project: providing services to taxonomists for standard genome sequencing and annotation.</title>
        <authorList>
            <consortium name="The Broad Institute Genomics Platform"/>
            <consortium name="The Broad Institute Genome Sequencing Center for Infectious Disease"/>
            <person name="Wu L."/>
            <person name="Ma J."/>
        </authorList>
    </citation>
    <scope>NUCLEOTIDE SEQUENCE [LARGE SCALE GENOMIC DNA]</scope>
    <source>
        <strain evidence="3">CGMCC 4.1622</strain>
    </source>
</reference>
<evidence type="ECO:0000256" key="1">
    <source>
        <dbReference type="SAM" id="Phobius"/>
    </source>
</evidence>
<dbReference type="RefSeq" id="WP_346146028.1">
    <property type="nucleotide sequence ID" value="NZ_BAAAUA010000025.1"/>
</dbReference>
<evidence type="ECO:0000313" key="2">
    <source>
        <dbReference type="EMBL" id="MFC5642652.1"/>
    </source>
</evidence>
<evidence type="ECO:0008006" key="4">
    <source>
        <dbReference type="Google" id="ProtNLM"/>
    </source>
</evidence>
<gene>
    <name evidence="2" type="ORF">ACFPZF_14985</name>
</gene>
<keyword evidence="1" id="KW-1133">Transmembrane helix</keyword>
<keyword evidence="1" id="KW-0812">Transmembrane</keyword>
<sequence>MADEDQWVPSFEETVGDAFSVVAEEFRPTAGPRLEEVMVQGRALRRRRAAAVAGSVTALAVIGVGGVFASGLRGAARPVASVDGAPASATLSAPPSPSVSKPPNTTLQEVVDNLGRLLGPHATVNPVRPPKGVGSDVSSQLYADGVLDDGHGKAAFAVEVERRPDGDTQPSDLVCPDPALVPNDGCTSIRQPDGSTLVLLKGYEYPDKRVLTKSWDAHLYGPDGLHLFFTESNSARSKDAPITRPEPPLDFDRLTALLTDPSWQPLLARVARPLPLAQRPDAQPPGSEVLTVAAGLLPAGLTELDATSQTGLAVFDVDDGQGRSEVQLLVTKQPTGTPDRRYVDATTLPDGSRLLVDRSVGGGVVRWSAEVLQPDGTRVVAAAFNTPAPHGKSETEADRATPALTMDQLTAIASSPVWQQHNGRPAG</sequence>